<evidence type="ECO:0000313" key="3">
    <source>
        <dbReference type="Proteomes" id="UP000295814"/>
    </source>
</evidence>
<evidence type="ECO:0000256" key="1">
    <source>
        <dbReference type="PROSITE-ProRule" id="PRU00182"/>
    </source>
</evidence>
<proteinExistence type="predicted"/>
<dbReference type="RefSeq" id="WP_133357385.1">
    <property type="nucleotide sequence ID" value="NZ_SMZJ02000012.1"/>
</dbReference>
<dbReference type="OrthoDB" id="639821at2"/>
<dbReference type="EMBL" id="SMZJ02000012">
    <property type="protein sequence ID" value="TWO31482.1"/>
    <property type="molecule type" value="Genomic_DNA"/>
</dbReference>
<keyword evidence="1" id="KW-0694">RNA-binding</keyword>
<gene>
    <name evidence="2" type="ORF">E1J38_013805</name>
</gene>
<sequence>MSKKFLFISLILFTPLFCFSQQGYEYFGGLILNDSTSMTYKLSLTESKGEVKGYSITDLGGLYETKSTVFGEYDNVNKELNFREVQTIYTKTPLEKDYDFCYVNTTIKNFSFEKTEKFKANFVGLFEDNSQCINGELFLSIAQDIEDKMMKVKKKIDRMKRIPDSVKQKFQPLKMMDSLNMNILRKNQTLSVFSKSKNVKLIIYDGGKEDGDKITVSVNGKVIRQGFKVSNKKEIIVLSLKEDVTSVAIKAINEGEISPNTAVVKLEDLNNNIKALSNLKTGEITTIDILKVKK</sequence>
<keyword evidence="3" id="KW-1185">Reference proteome</keyword>
<comment type="caution">
    <text evidence="2">The sequence shown here is derived from an EMBL/GenBank/DDBJ whole genome shotgun (WGS) entry which is preliminary data.</text>
</comment>
<dbReference type="Proteomes" id="UP000295814">
    <property type="component" value="Unassembled WGS sequence"/>
</dbReference>
<evidence type="ECO:0000313" key="2">
    <source>
        <dbReference type="EMBL" id="TWO31482.1"/>
    </source>
</evidence>
<reference evidence="2 3" key="1">
    <citation type="submission" date="2019-07" db="EMBL/GenBank/DDBJ databases">
        <title>Seonamhaeicola sp. W255 draft genome.</title>
        <authorList>
            <person name="Zhang X.-Y."/>
            <person name="Zhang R."/>
            <person name="Zhong Y.-L."/>
            <person name="Du Z.-J."/>
        </authorList>
    </citation>
    <scope>NUCLEOTIDE SEQUENCE [LARGE SCALE GENOMIC DNA]</scope>
    <source>
        <strain evidence="2 3">W255</strain>
    </source>
</reference>
<accession>A0A562YB15</accession>
<name>A0A562YB15_9FLAO</name>
<dbReference type="AlphaFoldDB" id="A0A562YB15"/>
<dbReference type="GO" id="GO:0003723">
    <property type="term" value="F:RNA binding"/>
    <property type="evidence" value="ECO:0007669"/>
    <property type="project" value="UniProtKB-KW"/>
</dbReference>
<protein>
    <submittedName>
        <fullName evidence="2">Uncharacterized protein</fullName>
    </submittedName>
</protein>
<dbReference type="PROSITE" id="PS50889">
    <property type="entry name" value="S4"/>
    <property type="match status" value="1"/>
</dbReference>
<organism evidence="2 3">
    <name type="scientific">Seonamhaeicola sediminis</name>
    <dbReference type="NCBI Taxonomy" id="2528206"/>
    <lineage>
        <taxon>Bacteria</taxon>
        <taxon>Pseudomonadati</taxon>
        <taxon>Bacteroidota</taxon>
        <taxon>Flavobacteriia</taxon>
        <taxon>Flavobacteriales</taxon>
        <taxon>Flavobacteriaceae</taxon>
    </lineage>
</organism>